<dbReference type="CDD" id="cd01367">
    <property type="entry name" value="KISc_KIF2_like"/>
    <property type="match status" value="1"/>
</dbReference>
<keyword evidence="6" id="KW-0132">Cell division</keyword>
<keyword evidence="17" id="KW-0137">Centromere</keyword>
<dbReference type="Pfam" id="PF00225">
    <property type="entry name" value="Kinesin"/>
    <property type="match status" value="1"/>
</dbReference>
<keyword evidence="7 21" id="KW-0493">Microtubule</keyword>
<feature type="region of interest" description="Disordered" evidence="23">
    <location>
        <begin position="123"/>
        <end position="143"/>
    </location>
</feature>
<organism evidence="25 26">
    <name type="scientific">Odocoileus virginianus</name>
    <name type="common">White-tailed deer</name>
    <dbReference type="NCBI Taxonomy" id="9874"/>
    <lineage>
        <taxon>Eukaryota</taxon>
        <taxon>Metazoa</taxon>
        <taxon>Chordata</taxon>
        <taxon>Craniata</taxon>
        <taxon>Vertebrata</taxon>
        <taxon>Euteleostomi</taxon>
        <taxon>Mammalia</taxon>
        <taxon>Eutheria</taxon>
        <taxon>Laurasiatheria</taxon>
        <taxon>Artiodactyla</taxon>
        <taxon>Ruminantia</taxon>
        <taxon>Pecora</taxon>
        <taxon>Cervidae</taxon>
        <taxon>Odocoileinae</taxon>
        <taxon>Odocoileus</taxon>
    </lineage>
</organism>
<evidence type="ECO:0000256" key="11">
    <source>
        <dbReference type="ARBA" id="ARBA00022838"/>
    </source>
</evidence>
<evidence type="ECO:0000256" key="15">
    <source>
        <dbReference type="ARBA" id="ARBA00023242"/>
    </source>
</evidence>
<evidence type="ECO:0000256" key="5">
    <source>
        <dbReference type="ARBA" id="ARBA00022490"/>
    </source>
</evidence>
<dbReference type="InterPro" id="IPR036961">
    <property type="entry name" value="Kinesin_motor_dom_sf"/>
</dbReference>
<evidence type="ECO:0000313" key="25">
    <source>
        <dbReference type="Proteomes" id="UP001652640"/>
    </source>
</evidence>
<evidence type="ECO:0000256" key="23">
    <source>
        <dbReference type="SAM" id="MobiDB-lite"/>
    </source>
</evidence>
<dbReference type="InterPro" id="IPR001752">
    <property type="entry name" value="Kinesin_motor_dom"/>
</dbReference>
<evidence type="ECO:0000256" key="21">
    <source>
        <dbReference type="RuleBase" id="RU000394"/>
    </source>
</evidence>
<comment type="similarity">
    <text evidence="20 21">Belongs to the TRAFAC class myosin-kinesin ATPase superfamily. Kinesin family.</text>
</comment>
<reference evidence="26" key="2">
    <citation type="submission" date="2025-08" db="UniProtKB">
        <authorList>
            <consortium name="RefSeq"/>
        </authorList>
    </citation>
    <scope>IDENTIFICATION</scope>
    <source>
        <tissue evidence="26">Tongue muscle</tissue>
    </source>
</reference>
<evidence type="ECO:0000256" key="3">
    <source>
        <dbReference type="ARBA" id="ARBA00004629"/>
    </source>
</evidence>
<dbReference type="SMART" id="SM00129">
    <property type="entry name" value="KISc"/>
    <property type="match status" value="1"/>
</dbReference>
<evidence type="ECO:0000256" key="14">
    <source>
        <dbReference type="ARBA" id="ARBA00023212"/>
    </source>
</evidence>
<evidence type="ECO:0000256" key="9">
    <source>
        <dbReference type="ARBA" id="ARBA00022776"/>
    </source>
</evidence>
<keyword evidence="12 20" id="KW-0067">ATP-binding</keyword>
<keyword evidence="15" id="KW-0539">Nucleus</keyword>
<dbReference type="PROSITE" id="PS50067">
    <property type="entry name" value="KINESIN_MOTOR_2"/>
    <property type="match status" value="1"/>
</dbReference>
<evidence type="ECO:0000256" key="17">
    <source>
        <dbReference type="ARBA" id="ARBA00023328"/>
    </source>
</evidence>
<dbReference type="RefSeq" id="XP_070324360.1">
    <property type="nucleotide sequence ID" value="XM_070468259.1"/>
</dbReference>
<dbReference type="PANTHER" id="PTHR47971:SF25">
    <property type="entry name" value="KINESIN-LIKE PROTEIN KIF2C"/>
    <property type="match status" value="1"/>
</dbReference>
<dbReference type="Gene3D" id="3.40.850.10">
    <property type="entry name" value="Kinesin motor domain"/>
    <property type="match status" value="1"/>
</dbReference>
<evidence type="ECO:0000256" key="19">
    <source>
        <dbReference type="ARBA" id="ARBA00046888"/>
    </source>
</evidence>
<protein>
    <recommendedName>
        <fullName evidence="21">Kinesin-like protein</fullName>
    </recommendedName>
</protein>
<evidence type="ECO:0000256" key="6">
    <source>
        <dbReference type="ARBA" id="ARBA00022618"/>
    </source>
</evidence>
<keyword evidence="25" id="KW-1185">Reference proteome</keyword>
<evidence type="ECO:0000259" key="24">
    <source>
        <dbReference type="PROSITE" id="PS50067"/>
    </source>
</evidence>
<evidence type="ECO:0000256" key="7">
    <source>
        <dbReference type="ARBA" id="ARBA00022701"/>
    </source>
</evidence>
<gene>
    <name evidence="26" type="primary">KIF2C</name>
</gene>
<dbReference type="Proteomes" id="UP001652640">
    <property type="component" value="Chromosome 5"/>
</dbReference>
<dbReference type="PRINTS" id="PR00380">
    <property type="entry name" value="KINESINHEAVY"/>
</dbReference>
<name>A0ABM4I962_ODOVR</name>
<keyword evidence="9" id="KW-0498">Mitosis</keyword>
<dbReference type="PROSITE" id="PS00411">
    <property type="entry name" value="KINESIN_MOTOR_1"/>
    <property type="match status" value="1"/>
</dbReference>
<evidence type="ECO:0000256" key="2">
    <source>
        <dbReference type="ARBA" id="ARBA00004245"/>
    </source>
</evidence>
<evidence type="ECO:0000256" key="13">
    <source>
        <dbReference type="ARBA" id="ARBA00023054"/>
    </source>
</evidence>
<dbReference type="InterPro" id="IPR027640">
    <property type="entry name" value="Kinesin-like_fam"/>
</dbReference>
<keyword evidence="5" id="KW-0963">Cytoplasm</keyword>
<keyword evidence="16" id="KW-0131">Cell cycle</keyword>
<comment type="subcellular location">
    <subcellularLocation>
        <location evidence="3">Chromosome</location>
        <location evidence="3">Centromere</location>
        <location evidence="3">Kinetochore</location>
    </subcellularLocation>
    <subcellularLocation>
        <location evidence="2">Cytoplasm</location>
        <location evidence="2">Cytoskeleton</location>
    </subcellularLocation>
    <subcellularLocation>
        <location evidence="1">Nucleus</location>
    </subcellularLocation>
</comment>
<keyword evidence="11" id="KW-0995">Kinetochore</keyword>
<sequence>MTFRDAGARDLNFGGLRGVRITRIVVFLAFRVSLTGAPACPWTRRFRLACFLVSPSRSSAVMVDFDDVAAVNPELLQLPPLHTKDNLPLQENVTVQVAASHLTTASAPEDALGLFGSLPKQKRRSVSSKIPAPKEGLRGRSTRMSTVSEVRITTQENDMEVELPVSANSRKQFSVSTGPSRPSCPAVGEIPLTMVSKEVEEQVHSIRDSSSANSMKSVRRKSCIVKEMEKMKNKREEKRAQNSEMRIKRAQEYDNSFPNWEFARMIKEFRATLECHPLTAADPIEEHRICVCVRKRPLNKQELAKKEIDVISVPSKCVLLVHEPKLKVDLTKYLENQAFCFDFAFDETTSNEVVYRFTARPLVQTIFEGGKATCFAYGQTGSGKTHTMGGDLYGKTQNASKGIYAMASRDVFLLKNQPRYRRLDLEVYVTFFEIYNGKLFDLLNKKAKLRVLEDGKQQVQVVGLQERLVSCADDVIKMIDIGSACRAPLPPAWTSGQTFANSNSSRSHACFQILLRTKGRVHGKFSLVDLAGNERGADTSSADRQTRMEGAEINKSLLALKECIRALGQNKAHTPFRESKLTQVLRDSFIGENSRTCMIAMISPGISSCEYTLNTLRYADRVKELSPHSGPSGEQPIQMETEEMEASSNGALSAGNFSKEEDELSSQMSSFNEAMTQIRELEERAMEELKEIIQQGPDWLELSEMVEQPDYDLETFVNKADCALAQQAKHFSALRDVIKALRLAMQLEEQASKQISSKKRPQ</sequence>
<evidence type="ECO:0000256" key="18">
    <source>
        <dbReference type="ARBA" id="ARBA00045846"/>
    </source>
</evidence>
<keyword evidence="20 21" id="KW-0505">Motor protein</keyword>
<accession>A0ABM4I962</accession>
<evidence type="ECO:0000313" key="26">
    <source>
        <dbReference type="RefSeq" id="XP_070324360.1"/>
    </source>
</evidence>
<dbReference type="SUPFAM" id="SSF52540">
    <property type="entry name" value="P-loop containing nucleoside triphosphate hydrolases"/>
    <property type="match status" value="1"/>
</dbReference>
<keyword evidence="14" id="KW-0206">Cytoskeleton</keyword>
<dbReference type="GeneID" id="110139522"/>
<keyword evidence="8 20" id="KW-0547">Nucleotide-binding</keyword>
<keyword evidence="10" id="KW-0159">Chromosome partition</keyword>
<evidence type="ECO:0000256" key="20">
    <source>
        <dbReference type="PROSITE-ProRule" id="PRU00283"/>
    </source>
</evidence>
<keyword evidence="4" id="KW-0158">Chromosome</keyword>
<comment type="subunit">
    <text evidence="19">Interacts with CENPH. Interacts with MTUS2/TIP150; the interaction is direct. Interacts with MAPRE1; the interaction is direct, regulated by phosphorylation and is probably required for targeting to growing microtubule plus ends. Interacts with KIF18B at microtubule tips; this interaction increases the affinity of both partners for microtubule plus ends and is required for robust microtubule depolymerization. Phosphorylation by AURKA or AURKB strongly reduces KIF18B-binding.</text>
</comment>
<keyword evidence="13 22" id="KW-0175">Coiled coil</keyword>
<proteinExistence type="inferred from homology"/>
<reference evidence="25" key="1">
    <citation type="journal article" date="2022" name="J. Hered.">
        <title>A De Novo Chromosome-Level Genome Assembly of the White-Tailed Deer, Odocoileus Virginianus.</title>
        <authorList>
            <person name="London E.W."/>
            <person name="Roca A.L."/>
            <person name="Novakofski J.E."/>
            <person name="Mateus-Pinilla N.E."/>
        </authorList>
    </citation>
    <scope>NUCLEOTIDE SEQUENCE [LARGE SCALE GENOMIC DNA]</scope>
</reference>
<evidence type="ECO:0000256" key="12">
    <source>
        <dbReference type="ARBA" id="ARBA00022840"/>
    </source>
</evidence>
<feature type="coiled-coil region" evidence="22">
    <location>
        <begin position="221"/>
        <end position="253"/>
    </location>
</feature>
<evidence type="ECO:0000256" key="16">
    <source>
        <dbReference type="ARBA" id="ARBA00023306"/>
    </source>
</evidence>
<dbReference type="InterPro" id="IPR019821">
    <property type="entry name" value="Kinesin_motor_CS"/>
</dbReference>
<evidence type="ECO:0000256" key="1">
    <source>
        <dbReference type="ARBA" id="ARBA00004123"/>
    </source>
</evidence>
<evidence type="ECO:0000256" key="4">
    <source>
        <dbReference type="ARBA" id="ARBA00022454"/>
    </source>
</evidence>
<evidence type="ECO:0000256" key="8">
    <source>
        <dbReference type="ARBA" id="ARBA00022741"/>
    </source>
</evidence>
<evidence type="ECO:0000256" key="10">
    <source>
        <dbReference type="ARBA" id="ARBA00022829"/>
    </source>
</evidence>
<dbReference type="InterPro" id="IPR027417">
    <property type="entry name" value="P-loop_NTPase"/>
</dbReference>
<dbReference type="PANTHER" id="PTHR47971">
    <property type="entry name" value="KINESIN-RELATED PROTEIN 6"/>
    <property type="match status" value="1"/>
</dbReference>
<feature type="domain" description="Kinesin motor" evidence="24">
    <location>
        <begin position="288"/>
        <end position="625"/>
    </location>
</feature>
<feature type="binding site" evidence="20">
    <location>
        <begin position="378"/>
        <end position="385"/>
    </location>
    <ligand>
        <name>ATP</name>
        <dbReference type="ChEBI" id="CHEBI:30616"/>
    </ligand>
</feature>
<comment type="function">
    <text evidence="18">In complex with KIF18B, constitutes the major microtubule plus-end depolymerizing activity in mitotic cells. Regulates the turnover of microtubules at the kinetochore and functions in chromosome segregation during mitosis. Plays a role in chromosome congression and is required for the lateral to end-on conversion of the chromosome-microtubule attachment.</text>
</comment>
<evidence type="ECO:0000256" key="22">
    <source>
        <dbReference type="SAM" id="Coils"/>
    </source>
</evidence>